<sequence>MTGSRASNDGGTTMDSAALQAELVALRRTLHAYPEIGLDLPQTQRRVLDALDGLDLEISTGRNLSSVTAVLRGGQPGPAVLLRADMDALPIDEASGVDYSSRIPGAMHACGHDLHTAMLVGAARMLAARRSELHGDVVLMFQPGEEGHDGAARMIDEGVLDAAGQRVVAAFGMHVRSHGERSGVFVARPGTMMGGTASVSITVRGAGGHGALPHLARDPITVAAEIVLALQTHVTRRYDVFDPVVVTVGAMRAGTAANIIPAQAHLDATVRTFSAATQERMAAEITRLCEGIAAAHGLTVEVAYDPGYPVTVNDAAGYDFAAATVADVLGADRFERLEHPVAAAEDFSHVLNAVPGCYLVLNAVGGDDPMTTAVNHSPQAVFDDSVLADGALIHTELAIRTLADDVDLDARKELHATR</sequence>
<keyword evidence="3" id="KW-1185">Reference proteome</keyword>
<evidence type="ECO:0000313" key="2">
    <source>
        <dbReference type="EMBL" id="GAA5114414.1"/>
    </source>
</evidence>
<evidence type="ECO:0000259" key="1">
    <source>
        <dbReference type="Pfam" id="PF07687"/>
    </source>
</evidence>
<organism evidence="2 3">
    <name type="scientific">Pseudonocardia adelaidensis</name>
    <dbReference type="NCBI Taxonomy" id="648754"/>
    <lineage>
        <taxon>Bacteria</taxon>
        <taxon>Bacillati</taxon>
        <taxon>Actinomycetota</taxon>
        <taxon>Actinomycetes</taxon>
        <taxon>Pseudonocardiales</taxon>
        <taxon>Pseudonocardiaceae</taxon>
        <taxon>Pseudonocardia</taxon>
    </lineage>
</organism>
<accession>A0ABP9NEH1</accession>
<dbReference type="InterPro" id="IPR036264">
    <property type="entry name" value="Bact_exopeptidase_dim_dom"/>
</dbReference>
<name>A0ABP9NEH1_9PSEU</name>
<dbReference type="InterPro" id="IPR017439">
    <property type="entry name" value="Amidohydrolase"/>
</dbReference>
<dbReference type="Gene3D" id="3.30.70.360">
    <property type="match status" value="1"/>
</dbReference>
<dbReference type="InterPro" id="IPR011650">
    <property type="entry name" value="Peptidase_M20_dimer"/>
</dbReference>
<proteinExistence type="predicted"/>
<dbReference type="PANTHER" id="PTHR11014">
    <property type="entry name" value="PEPTIDASE M20 FAMILY MEMBER"/>
    <property type="match status" value="1"/>
</dbReference>
<dbReference type="SUPFAM" id="SSF53187">
    <property type="entry name" value="Zn-dependent exopeptidases"/>
    <property type="match status" value="1"/>
</dbReference>
<dbReference type="EMBL" id="BAABJO010000004">
    <property type="protein sequence ID" value="GAA5114414.1"/>
    <property type="molecule type" value="Genomic_DNA"/>
</dbReference>
<dbReference type="SUPFAM" id="SSF55031">
    <property type="entry name" value="Bacterial exopeptidase dimerisation domain"/>
    <property type="match status" value="1"/>
</dbReference>
<dbReference type="InterPro" id="IPR002933">
    <property type="entry name" value="Peptidase_M20"/>
</dbReference>
<dbReference type="CDD" id="cd03886">
    <property type="entry name" value="M20_Acy1"/>
    <property type="match status" value="1"/>
</dbReference>
<dbReference type="Pfam" id="PF01546">
    <property type="entry name" value="Peptidase_M20"/>
    <property type="match status" value="1"/>
</dbReference>
<dbReference type="Proteomes" id="UP001500804">
    <property type="component" value="Unassembled WGS sequence"/>
</dbReference>
<dbReference type="PIRSF" id="PIRSF005962">
    <property type="entry name" value="Pept_M20D_amidohydro"/>
    <property type="match status" value="1"/>
</dbReference>
<gene>
    <name evidence="2" type="ORF">GCM10023320_11520</name>
</gene>
<dbReference type="PANTHER" id="PTHR11014:SF63">
    <property type="entry name" value="METALLOPEPTIDASE, PUTATIVE (AFU_ORTHOLOGUE AFUA_6G09600)-RELATED"/>
    <property type="match status" value="1"/>
</dbReference>
<dbReference type="Pfam" id="PF07687">
    <property type="entry name" value="M20_dimer"/>
    <property type="match status" value="1"/>
</dbReference>
<dbReference type="Gene3D" id="3.40.630.10">
    <property type="entry name" value="Zn peptidases"/>
    <property type="match status" value="1"/>
</dbReference>
<dbReference type="NCBIfam" id="TIGR01891">
    <property type="entry name" value="amidohydrolases"/>
    <property type="match status" value="1"/>
</dbReference>
<protein>
    <submittedName>
        <fullName evidence="2">M20 family metallopeptidase</fullName>
    </submittedName>
</protein>
<feature type="domain" description="Peptidase M20 dimerisation" evidence="1">
    <location>
        <begin position="195"/>
        <end position="291"/>
    </location>
</feature>
<reference evidence="3" key="1">
    <citation type="journal article" date="2019" name="Int. J. Syst. Evol. Microbiol.">
        <title>The Global Catalogue of Microorganisms (GCM) 10K type strain sequencing project: providing services to taxonomists for standard genome sequencing and annotation.</title>
        <authorList>
            <consortium name="The Broad Institute Genomics Platform"/>
            <consortium name="The Broad Institute Genome Sequencing Center for Infectious Disease"/>
            <person name="Wu L."/>
            <person name="Ma J."/>
        </authorList>
    </citation>
    <scope>NUCLEOTIDE SEQUENCE [LARGE SCALE GENOMIC DNA]</scope>
    <source>
        <strain evidence="3">JCM 18302</strain>
    </source>
</reference>
<evidence type="ECO:0000313" key="3">
    <source>
        <dbReference type="Proteomes" id="UP001500804"/>
    </source>
</evidence>
<comment type="caution">
    <text evidence="2">The sequence shown here is derived from an EMBL/GenBank/DDBJ whole genome shotgun (WGS) entry which is preliminary data.</text>
</comment>